<dbReference type="Pfam" id="PF01370">
    <property type="entry name" value="Epimerase"/>
    <property type="match status" value="1"/>
</dbReference>
<dbReference type="OrthoDB" id="9778052at2"/>
<dbReference type="InterPro" id="IPR036291">
    <property type="entry name" value="NAD(P)-bd_dom_sf"/>
</dbReference>
<organism evidence="3 4">
    <name type="scientific">Hoeflea halophila</name>
    <dbReference type="NCBI Taxonomy" id="714899"/>
    <lineage>
        <taxon>Bacteria</taxon>
        <taxon>Pseudomonadati</taxon>
        <taxon>Pseudomonadota</taxon>
        <taxon>Alphaproteobacteria</taxon>
        <taxon>Hyphomicrobiales</taxon>
        <taxon>Rhizobiaceae</taxon>
        <taxon>Hoeflea</taxon>
    </lineage>
</organism>
<dbReference type="PANTHER" id="PTHR10366">
    <property type="entry name" value="NAD DEPENDENT EPIMERASE/DEHYDRATASE"/>
    <property type="match status" value="1"/>
</dbReference>
<evidence type="ECO:0000313" key="3">
    <source>
        <dbReference type="EMBL" id="SOE16810.1"/>
    </source>
</evidence>
<dbReference type="InterPro" id="IPR050425">
    <property type="entry name" value="NAD(P)_dehydrat-like"/>
</dbReference>
<dbReference type="InterPro" id="IPR001509">
    <property type="entry name" value="Epimerase_deHydtase"/>
</dbReference>
<accession>A0A286I9P4</accession>
<dbReference type="FunFam" id="3.40.50.720:FF:000085">
    <property type="entry name" value="Dihydroflavonol reductase"/>
    <property type="match status" value="1"/>
</dbReference>
<sequence length="356" mass="39378">MTEHVYPTDQPVMVTGATGFVAGWLVRRLLEEGLTVHAPVRDPSNKNKTEHLTRMAAELPGKLRLFEADLLDEGSYDPAMEGCAVVFHTASPFTSDFEDPQRDLVDPAVKGTRNVLETANRTPSVTRVVVTSSCAAIYGDNKDVQEAPGKVLTEEIWNTTSSLERQPYSYSKVEAEKAAWAIADAQSRWRLVIINPSLVIGKTISGNSTSESHNILKQFGDGTLKAGAPPMEIGMVDVRDVAEAHLRAGFLADAEGRHITSAQTVSFLELGRMLRQRFGDKWPFPTRELPKWLLWLVGPMVSKQLSRQMIADNMGYPWRADNSKSKRELGIEYHPVSDAAAEMFQQLIDTGVLKKG</sequence>
<evidence type="ECO:0000313" key="4">
    <source>
        <dbReference type="Proteomes" id="UP000219465"/>
    </source>
</evidence>
<dbReference type="SUPFAM" id="SSF51735">
    <property type="entry name" value="NAD(P)-binding Rossmann-fold domains"/>
    <property type="match status" value="1"/>
</dbReference>
<evidence type="ECO:0000259" key="2">
    <source>
        <dbReference type="Pfam" id="PF01370"/>
    </source>
</evidence>
<evidence type="ECO:0000256" key="1">
    <source>
        <dbReference type="ARBA" id="ARBA00023002"/>
    </source>
</evidence>
<dbReference type="Proteomes" id="UP000219465">
    <property type="component" value="Unassembled WGS sequence"/>
</dbReference>
<feature type="domain" description="NAD-dependent epimerase/dehydratase" evidence="2">
    <location>
        <begin position="12"/>
        <end position="248"/>
    </location>
</feature>
<proteinExistence type="predicted"/>
<protein>
    <submittedName>
        <fullName evidence="3">Nucleoside-diphosphate-sugar epimerase</fullName>
    </submittedName>
</protein>
<gene>
    <name evidence="3" type="ORF">SAMN05877838_1692</name>
</gene>
<dbReference type="AlphaFoldDB" id="A0A286I9P4"/>
<dbReference type="RefSeq" id="WP_097106922.1">
    <property type="nucleotide sequence ID" value="NZ_OCPC01000002.1"/>
</dbReference>
<dbReference type="PANTHER" id="PTHR10366:SF812">
    <property type="entry name" value="VPS9 DOMAIN-CONTAINING PROTEIN"/>
    <property type="match status" value="1"/>
</dbReference>
<name>A0A286I9P4_9HYPH</name>
<dbReference type="GO" id="GO:0016616">
    <property type="term" value="F:oxidoreductase activity, acting on the CH-OH group of donors, NAD or NADP as acceptor"/>
    <property type="evidence" value="ECO:0007669"/>
    <property type="project" value="TreeGrafter"/>
</dbReference>
<keyword evidence="1" id="KW-0560">Oxidoreductase</keyword>
<reference evidence="4" key="1">
    <citation type="submission" date="2017-08" db="EMBL/GenBank/DDBJ databases">
        <authorList>
            <person name="Varghese N."/>
            <person name="Submissions S."/>
        </authorList>
    </citation>
    <scope>NUCLEOTIDE SEQUENCE [LARGE SCALE GENOMIC DNA]</scope>
    <source>
        <strain evidence="4">KCTC 23107</strain>
    </source>
</reference>
<keyword evidence="4" id="KW-1185">Reference proteome</keyword>
<dbReference type="CDD" id="cd05227">
    <property type="entry name" value="AR_SDR_e"/>
    <property type="match status" value="1"/>
</dbReference>
<dbReference type="Gene3D" id="3.40.50.720">
    <property type="entry name" value="NAD(P)-binding Rossmann-like Domain"/>
    <property type="match status" value="1"/>
</dbReference>
<dbReference type="EMBL" id="OCPC01000002">
    <property type="protein sequence ID" value="SOE16810.1"/>
    <property type="molecule type" value="Genomic_DNA"/>
</dbReference>